<gene>
    <name evidence="2" type="ORF">CSUI_005984</name>
</gene>
<sequence>MCVIVVGSDCMTSKPSEVHESAAVRGSHAVSPLLSQSS</sequence>
<name>A0A2C6KVL3_9APIC</name>
<reference evidence="2 3" key="1">
    <citation type="journal article" date="2017" name="Int. J. Parasitol.">
        <title>The genome of the protozoan parasite Cystoisospora suis and a reverse vaccinology approach to identify vaccine candidates.</title>
        <authorList>
            <person name="Palmieri N."/>
            <person name="Shrestha A."/>
            <person name="Ruttkowski B."/>
            <person name="Beck T."/>
            <person name="Vogl C."/>
            <person name="Tomley F."/>
            <person name="Blake D.P."/>
            <person name="Joachim A."/>
        </authorList>
    </citation>
    <scope>NUCLEOTIDE SEQUENCE [LARGE SCALE GENOMIC DNA]</scope>
    <source>
        <strain evidence="2 3">Wien I</strain>
    </source>
</reference>
<proteinExistence type="predicted"/>
<evidence type="ECO:0000256" key="1">
    <source>
        <dbReference type="SAM" id="MobiDB-lite"/>
    </source>
</evidence>
<accession>A0A2C6KVL3</accession>
<feature type="non-terminal residue" evidence="2">
    <location>
        <position position="38"/>
    </location>
</feature>
<comment type="caution">
    <text evidence="2">The sequence shown here is derived from an EMBL/GenBank/DDBJ whole genome shotgun (WGS) entry which is preliminary data.</text>
</comment>
<dbReference type="Proteomes" id="UP000221165">
    <property type="component" value="Unassembled WGS sequence"/>
</dbReference>
<dbReference type="EMBL" id="MIGC01002974">
    <property type="protein sequence ID" value="PHJ20185.1"/>
    <property type="molecule type" value="Genomic_DNA"/>
</dbReference>
<organism evidence="2 3">
    <name type="scientific">Cystoisospora suis</name>
    <dbReference type="NCBI Taxonomy" id="483139"/>
    <lineage>
        <taxon>Eukaryota</taxon>
        <taxon>Sar</taxon>
        <taxon>Alveolata</taxon>
        <taxon>Apicomplexa</taxon>
        <taxon>Conoidasida</taxon>
        <taxon>Coccidia</taxon>
        <taxon>Eucoccidiorida</taxon>
        <taxon>Eimeriorina</taxon>
        <taxon>Sarcocystidae</taxon>
        <taxon>Cystoisospora</taxon>
    </lineage>
</organism>
<evidence type="ECO:0000313" key="3">
    <source>
        <dbReference type="Proteomes" id="UP000221165"/>
    </source>
</evidence>
<keyword evidence="3" id="KW-1185">Reference proteome</keyword>
<dbReference type="VEuPathDB" id="ToxoDB:CSUI_005984"/>
<dbReference type="GeneID" id="94429360"/>
<protein>
    <submittedName>
        <fullName evidence="2">Uncharacterized protein</fullName>
    </submittedName>
</protein>
<evidence type="ECO:0000313" key="2">
    <source>
        <dbReference type="EMBL" id="PHJ20185.1"/>
    </source>
</evidence>
<dbReference type="AlphaFoldDB" id="A0A2C6KVL3"/>
<dbReference type="RefSeq" id="XP_067921876.1">
    <property type="nucleotide sequence ID" value="XM_068066149.1"/>
</dbReference>
<feature type="region of interest" description="Disordered" evidence="1">
    <location>
        <begin position="16"/>
        <end position="38"/>
    </location>
</feature>